<evidence type="ECO:0000313" key="2">
    <source>
        <dbReference type="EMBL" id="JAH45443.1"/>
    </source>
</evidence>
<evidence type="ECO:0000256" key="1">
    <source>
        <dbReference type="SAM" id="MobiDB-lite"/>
    </source>
</evidence>
<dbReference type="EMBL" id="GBXM01063134">
    <property type="protein sequence ID" value="JAH45443.1"/>
    <property type="molecule type" value="Transcribed_RNA"/>
</dbReference>
<reference evidence="2" key="1">
    <citation type="submission" date="2014-11" db="EMBL/GenBank/DDBJ databases">
        <authorList>
            <person name="Amaro Gonzalez C."/>
        </authorList>
    </citation>
    <scope>NUCLEOTIDE SEQUENCE</scope>
</reference>
<feature type="compositionally biased region" description="Polar residues" evidence="1">
    <location>
        <begin position="7"/>
        <end position="20"/>
    </location>
</feature>
<feature type="region of interest" description="Disordered" evidence="1">
    <location>
        <begin position="1"/>
        <end position="20"/>
    </location>
</feature>
<sequence length="59" mass="6174">MGRTAPTVAQNASSVLQDPHSLQNTYPLTVMKTSPVTCVTAPSPVSSKSELSTARTTLN</sequence>
<dbReference type="AlphaFoldDB" id="A0A0E9SY41"/>
<protein>
    <submittedName>
        <fullName evidence="2">Uncharacterized protein</fullName>
    </submittedName>
</protein>
<feature type="compositionally biased region" description="Polar residues" evidence="1">
    <location>
        <begin position="43"/>
        <end position="59"/>
    </location>
</feature>
<accession>A0A0E9SY41</accession>
<organism evidence="2">
    <name type="scientific">Anguilla anguilla</name>
    <name type="common">European freshwater eel</name>
    <name type="synonym">Muraena anguilla</name>
    <dbReference type="NCBI Taxonomy" id="7936"/>
    <lineage>
        <taxon>Eukaryota</taxon>
        <taxon>Metazoa</taxon>
        <taxon>Chordata</taxon>
        <taxon>Craniata</taxon>
        <taxon>Vertebrata</taxon>
        <taxon>Euteleostomi</taxon>
        <taxon>Actinopterygii</taxon>
        <taxon>Neopterygii</taxon>
        <taxon>Teleostei</taxon>
        <taxon>Anguilliformes</taxon>
        <taxon>Anguillidae</taxon>
        <taxon>Anguilla</taxon>
    </lineage>
</organism>
<name>A0A0E9SY41_ANGAN</name>
<feature type="region of interest" description="Disordered" evidence="1">
    <location>
        <begin position="40"/>
        <end position="59"/>
    </location>
</feature>
<reference evidence="2" key="2">
    <citation type="journal article" date="2015" name="Fish Shellfish Immunol.">
        <title>Early steps in the European eel (Anguilla anguilla)-Vibrio vulnificus interaction in the gills: Role of the RtxA13 toxin.</title>
        <authorList>
            <person name="Callol A."/>
            <person name="Pajuelo D."/>
            <person name="Ebbesson L."/>
            <person name="Teles M."/>
            <person name="MacKenzie S."/>
            <person name="Amaro C."/>
        </authorList>
    </citation>
    <scope>NUCLEOTIDE SEQUENCE</scope>
</reference>
<proteinExistence type="predicted"/>